<feature type="compositionally biased region" description="Polar residues" evidence="1">
    <location>
        <begin position="102"/>
        <end position="121"/>
    </location>
</feature>
<evidence type="ECO:0000256" key="1">
    <source>
        <dbReference type="SAM" id="MobiDB-lite"/>
    </source>
</evidence>
<feature type="region of interest" description="Disordered" evidence="1">
    <location>
        <begin position="198"/>
        <end position="304"/>
    </location>
</feature>
<comment type="caution">
    <text evidence="2">The sequence shown here is derived from an EMBL/GenBank/DDBJ whole genome shotgun (WGS) entry which is preliminary data.</text>
</comment>
<feature type="compositionally biased region" description="Basic and acidic residues" evidence="1">
    <location>
        <begin position="215"/>
        <end position="238"/>
    </location>
</feature>
<feature type="compositionally biased region" description="Polar residues" evidence="1">
    <location>
        <begin position="258"/>
        <end position="268"/>
    </location>
</feature>
<organism evidence="2 3">
    <name type="scientific">Brassica napus</name>
    <name type="common">Rape</name>
    <dbReference type="NCBI Taxonomy" id="3708"/>
    <lineage>
        <taxon>Eukaryota</taxon>
        <taxon>Viridiplantae</taxon>
        <taxon>Streptophyta</taxon>
        <taxon>Embryophyta</taxon>
        <taxon>Tracheophyta</taxon>
        <taxon>Spermatophyta</taxon>
        <taxon>Magnoliopsida</taxon>
        <taxon>eudicotyledons</taxon>
        <taxon>Gunneridae</taxon>
        <taxon>Pentapetalae</taxon>
        <taxon>rosids</taxon>
        <taxon>malvids</taxon>
        <taxon>Brassicales</taxon>
        <taxon>Brassicaceae</taxon>
        <taxon>Brassiceae</taxon>
        <taxon>Brassica</taxon>
    </lineage>
</organism>
<accession>A0ABQ8C7C4</accession>
<feature type="compositionally biased region" description="Polar residues" evidence="1">
    <location>
        <begin position="80"/>
        <end position="92"/>
    </location>
</feature>
<dbReference type="Proteomes" id="UP000824890">
    <property type="component" value="Unassembled WGS sequence"/>
</dbReference>
<feature type="compositionally biased region" description="Basic and acidic residues" evidence="1">
    <location>
        <begin position="140"/>
        <end position="161"/>
    </location>
</feature>
<dbReference type="EMBL" id="JAGKQM010000009">
    <property type="protein sequence ID" value="KAH0912667.1"/>
    <property type="molecule type" value="Genomic_DNA"/>
</dbReference>
<sequence length="304" mass="33983">MDKRRQDARHHARAAPEGNSKYRSNDNSSQWQRSSSRTVGWTQGKNVRYDYGVRRDPNYQTGIQISEISNPHRMPAKTRLSFSRDNSTSTQAHKTEWRPVASGTQRGTPSKSLHSIASHTPSPRPQREGGSLNLTASSEPRQRSGKECAPSQERRSALDRLSLSKERIPLLQDGVANAESGRLQEVEIKLLDDIISPTLHGRSNIPSGSRNPAPRVEESYDPNQDRSPIRSLSEDRLHVSLRLGPLAPDTENDMAFPSLNQAQTTNLPPTKPHTTRKRQVRSPTQGVSVKKRRVTKTQNSPEGN</sequence>
<evidence type="ECO:0000313" key="2">
    <source>
        <dbReference type="EMBL" id="KAH0912667.1"/>
    </source>
</evidence>
<protein>
    <submittedName>
        <fullName evidence="2">Uncharacterized protein</fullName>
    </submittedName>
</protein>
<feature type="compositionally biased region" description="Basic and acidic residues" evidence="1">
    <location>
        <begin position="47"/>
        <end position="57"/>
    </location>
</feature>
<feature type="compositionally biased region" description="Polar residues" evidence="1">
    <location>
        <begin position="21"/>
        <end position="45"/>
    </location>
</feature>
<gene>
    <name evidence="2" type="ORF">HID58_035988</name>
</gene>
<keyword evidence="3" id="KW-1185">Reference proteome</keyword>
<feature type="compositionally biased region" description="Basic residues" evidence="1">
    <location>
        <begin position="1"/>
        <end position="13"/>
    </location>
</feature>
<proteinExistence type="predicted"/>
<feature type="region of interest" description="Disordered" evidence="1">
    <location>
        <begin position="1"/>
        <end position="161"/>
    </location>
</feature>
<evidence type="ECO:0000313" key="3">
    <source>
        <dbReference type="Proteomes" id="UP000824890"/>
    </source>
</evidence>
<name>A0ABQ8C7C4_BRANA</name>
<feature type="compositionally biased region" description="Polar residues" evidence="1">
    <location>
        <begin position="58"/>
        <end position="69"/>
    </location>
</feature>
<reference evidence="2 3" key="1">
    <citation type="submission" date="2021-05" db="EMBL/GenBank/DDBJ databases">
        <title>Genome Assembly of Synthetic Allotetraploid Brassica napus Reveals Homoeologous Exchanges between Subgenomes.</title>
        <authorList>
            <person name="Davis J.T."/>
        </authorList>
    </citation>
    <scope>NUCLEOTIDE SEQUENCE [LARGE SCALE GENOMIC DNA]</scope>
    <source>
        <strain evidence="3">cv. Da-Ae</strain>
        <tissue evidence="2">Seedling</tissue>
    </source>
</reference>